<protein>
    <submittedName>
        <fullName evidence="2">Acyl carrier protein</fullName>
    </submittedName>
</protein>
<organism evidence="2 3">
    <name type="scientific">Streptomyces tauricus</name>
    <dbReference type="NCBI Taxonomy" id="68274"/>
    <lineage>
        <taxon>Bacteria</taxon>
        <taxon>Bacillati</taxon>
        <taxon>Actinomycetota</taxon>
        <taxon>Actinomycetes</taxon>
        <taxon>Kitasatosporales</taxon>
        <taxon>Streptomycetaceae</taxon>
        <taxon>Streptomyces</taxon>
        <taxon>Streptomyces aurantiacus group</taxon>
    </lineage>
</organism>
<dbReference type="RefSeq" id="WP_328938665.1">
    <property type="nucleotide sequence ID" value="NZ_CP108133.1"/>
</dbReference>
<keyword evidence="1" id="KW-0732">Signal</keyword>
<accession>A0ABZ1JP33</accession>
<evidence type="ECO:0000256" key="1">
    <source>
        <dbReference type="SAM" id="SignalP"/>
    </source>
</evidence>
<evidence type="ECO:0000313" key="2">
    <source>
        <dbReference type="EMBL" id="WTP52076.1"/>
    </source>
</evidence>
<feature type="signal peptide" evidence="1">
    <location>
        <begin position="1"/>
        <end position="30"/>
    </location>
</feature>
<proteinExistence type="predicted"/>
<sequence length="271" mass="29264">MSRKSLPTRLAAVAALLLTTGALSTPAASAKSADAAPGDAYVLTVSTDPATTDHDNRRVDVTGTVTKADGTPAPNIPVTVEEVVRFTTWNPWGDPIDPTYYEPRELGRPVSDAGGRFTIPDVDIDHVGDSSLLNVQRGVQITAFYDEDGDLNTPQDGYFADTTVTADARPSSVAYTVINRRKVKAGDVLVVQGKVTLPKGVDPGDTEVFLQTYWESQYRAKTTTEDDGFFVLSVRVRDYDDTFTLRTAPRDMYVSGASQSLPITNTSLPRA</sequence>
<reference evidence="2" key="1">
    <citation type="submission" date="2022-10" db="EMBL/GenBank/DDBJ databases">
        <title>The complete genomes of actinobacterial strains from the NBC collection.</title>
        <authorList>
            <person name="Joergensen T.S."/>
            <person name="Alvarez Arevalo M."/>
            <person name="Sterndorff E.B."/>
            <person name="Faurdal D."/>
            <person name="Vuksanovic O."/>
            <person name="Mourched A.-S."/>
            <person name="Charusanti P."/>
            <person name="Shaw S."/>
            <person name="Blin K."/>
            <person name="Weber T."/>
        </authorList>
    </citation>
    <scope>NUCLEOTIDE SEQUENCE</scope>
    <source>
        <strain evidence="2">NBC_00189</strain>
    </source>
</reference>
<evidence type="ECO:0000313" key="3">
    <source>
        <dbReference type="Proteomes" id="UP001432166"/>
    </source>
</evidence>
<name>A0ABZ1JP33_9ACTN</name>
<gene>
    <name evidence="2" type="ORF">OG288_29510</name>
</gene>
<feature type="chain" id="PRO_5047510872" evidence="1">
    <location>
        <begin position="31"/>
        <end position="271"/>
    </location>
</feature>
<dbReference type="EMBL" id="CP108133">
    <property type="protein sequence ID" value="WTP52076.1"/>
    <property type="molecule type" value="Genomic_DNA"/>
</dbReference>
<keyword evidence="3" id="KW-1185">Reference proteome</keyword>
<dbReference type="Proteomes" id="UP001432166">
    <property type="component" value="Chromosome"/>
</dbReference>